<sequence>MFEWIEENDIVRDEDPWWIEGLELVRKLERSGYQAYLVGGSVRDRLMGRPLHDVDIATSAKPEEVMVLFEKTLPTGLQHGTVTVMEGGRAFEITTFRQETGYSDARRPDSVTFVHDVRDDLARRDFTFNAMAFGSDGTIVDPYGGQDALRAGVVQCVGNATERFGEDALRMLRAIRFAAEFEFELLPDVWQAIIGNRAKLRQVAIERVSSEWDKMMAGRGPEQACHYLFKSGLLGNLKEEIPDAVVHAAEQYRLNSLSWEWDKWGGAFSASADGLQSQLANLPLLIDPDLRWTALLCGMGISEEDGRLLCRALRLSGKRAERIAGVVGMNEQIAAYDEEFPYEGWTYAVLDYGRAVALDWLVMTGAWDTVSADERSEWLAQLPVTSVSELNVRGDELANELGRRPGPWLAEMLLRLLEEVAFGEVPNEKLALLEAARTDMESEGYDG</sequence>
<dbReference type="EC" id="2.7.7.72" evidence="13"/>
<evidence type="ECO:0000259" key="11">
    <source>
        <dbReference type="Pfam" id="PF12627"/>
    </source>
</evidence>
<comment type="caution">
    <text evidence="13">The sequence shown here is derived from an EMBL/GenBank/DDBJ whole genome shotgun (WGS) entry which is preliminary data.</text>
</comment>
<reference evidence="13 14" key="1">
    <citation type="submission" date="2018-10" db="EMBL/GenBank/DDBJ databases">
        <title>Cohnella sp. M2MS4P-1, whole genome shotgun sequence.</title>
        <authorList>
            <person name="Tuo L."/>
        </authorList>
    </citation>
    <scope>NUCLEOTIDE SEQUENCE [LARGE SCALE GENOMIC DNA]</scope>
    <source>
        <strain evidence="13 14">M2MS4P-1</strain>
    </source>
</reference>
<dbReference type="Pfam" id="PF01743">
    <property type="entry name" value="PolyA_pol"/>
    <property type="match status" value="1"/>
</dbReference>
<dbReference type="SUPFAM" id="SSF81891">
    <property type="entry name" value="Poly A polymerase C-terminal region-like"/>
    <property type="match status" value="1"/>
</dbReference>
<keyword evidence="8 9" id="KW-0694">RNA-binding</keyword>
<dbReference type="PANTHER" id="PTHR46173:SF1">
    <property type="entry name" value="CCA TRNA NUCLEOTIDYLTRANSFERASE 1, MITOCHONDRIAL"/>
    <property type="match status" value="1"/>
</dbReference>
<dbReference type="AlphaFoldDB" id="A0A494Y2U8"/>
<evidence type="ECO:0000256" key="8">
    <source>
        <dbReference type="ARBA" id="ARBA00022884"/>
    </source>
</evidence>
<protein>
    <submittedName>
        <fullName evidence="13">CCA tRNA nucleotidyltransferase</fullName>
        <ecNumber evidence="13">2.7.7.72</ecNumber>
    </submittedName>
</protein>
<comment type="similarity">
    <text evidence="9">Belongs to the tRNA nucleotidyltransferase/poly(A) polymerase family.</text>
</comment>
<evidence type="ECO:0000256" key="4">
    <source>
        <dbReference type="ARBA" id="ARBA00022695"/>
    </source>
</evidence>
<evidence type="ECO:0000259" key="12">
    <source>
        <dbReference type="Pfam" id="PF13735"/>
    </source>
</evidence>
<name>A0A494Y2U8_9BACL</name>
<dbReference type="Proteomes" id="UP000282076">
    <property type="component" value="Unassembled WGS sequence"/>
</dbReference>
<evidence type="ECO:0000259" key="10">
    <source>
        <dbReference type="Pfam" id="PF01743"/>
    </source>
</evidence>
<keyword evidence="14" id="KW-1185">Reference proteome</keyword>
<dbReference type="InterPro" id="IPR050264">
    <property type="entry name" value="Bact_CCA-adding_enz_type3_sf"/>
</dbReference>
<evidence type="ECO:0000313" key="14">
    <source>
        <dbReference type="Proteomes" id="UP000282076"/>
    </source>
</evidence>
<organism evidence="13 14">
    <name type="scientific">Cohnella endophytica</name>
    <dbReference type="NCBI Taxonomy" id="2419778"/>
    <lineage>
        <taxon>Bacteria</taxon>
        <taxon>Bacillati</taxon>
        <taxon>Bacillota</taxon>
        <taxon>Bacilli</taxon>
        <taxon>Bacillales</taxon>
        <taxon>Paenibacillaceae</taxon>
        <taxon>Cohnella</taxon>
    </lineage>
</organism>
<dbReference type="GO" id="GO:0046872">
    <property type="term" value="F:metal ion binding"/>
    <property type="evidence" value="ECO:0007669"/>
    <property type="project" value="UniProtKB-KW"/>
</dbReference>
<dbReference type="InterPro" id="IPR032810">
    <property type="entry name" value="CCA-adding_enz_C"/>
</dbReference>
<dbReference type="OrthoDB" id="9805698at2"/>
<keyword evidence="3" id="KW-0819">tRNA processing</keyword>
<keyword evidence="7" id="KW-0460">Magnesium</keyword>
<dbReference type="InterPro" id="IPR032828">
    <property type="entry name" value="PolyA_RNA-bd"/>
</dbReference>
<dbReference type="InterPro" id="IPR002646">
    <property type="entry name" value="PolA_pol_head_dom"/>
</dbReference>
<dbReference type="RefSeq" id="WP_120974640.1">
    <property type="nucleotide sequence ID" value="NZ_RBZM01000002.1"/>
</dbReference>
<keyword evidence="4 13" id="KW-0548">Nucleotidyltransferase</keyword>
<evidence type="ECO:0000256" key="6">
    <source>
        <dbReference type="ARBA" id="ARBA00022741"/>
    </source>
</evidence>
<dbReference type="CDD" id="cd05398">
    <property type="entry name" value="NT_ClassII-CCAase"/>
    <property type="match status" value="1"/>
</dbReference>
<dbReference type="SUPFAM" id="SSF81301">
    <property type="entry name" value="Nucleotidyltransferase"/>
    <property type="match status" value="1"/>
</dbReference>
<proteinExistence type="inferred from homology"/>
<dbReference type="Gene3D" id="3.30.460.10">
    <property type="entry name" value="Beta Polymerase, domain 2"/>
    <property type="match status" value="1"/>
</dbReference>
<dbReference type="Pfam" id="PF12627">
    <property type="entry name" value="PolyA_pol_RNAbd"/>
    <property type="match status" value="1"/>
</dbReference>
<dbReference type="Gene3D" id="1.10.246.80">
    <property type="match status" value="1"/>
</dbReference>
<dbReference type="GO" id="GO:0004810">
    <property type="term" value="F:CCA tRNA nucleotidyltransferase activity"/>
    <property type="evidence" value="ECO:0007669"/>
    <property type="project" value="UniProtKB-EC"/>
</dbReference>
<comment type="cofactor">
    <cofactor evidence="1">
        <name>Mg(2+)</name>
        <dbReference type="ChEBI" id="CHEBI:18420"/>
    </cofactor>
</comment>
<keyword evidence="2 9" id="KW-0808">Transferase</keyword>
<evidence type="ECO:0000256" key="5">
    <source>
        <dbReference type="ARBA" id="ARBA00022723"/>
    </source>
</evidence>
<feature type="domain" description="Poly A polymerase head" evidence="10">
    <location>
        <begin position="35"/>
        <end position="154"/>
    </location>
</feature>
<evidence type="ECO:0000256" key="3">
    <source>
        <dbReference type="ARBA" id="ARBA00022694"/>
    </source>
</evidence>
<dbReference type="NCBIfam" id="NF009814">
    <property type="entry name" value="PRK13299.1"/>
    <property type="match status" value="1"/>
</dbReference>
<evidence type="ECO:0000256" key="1">
    <source>
        <dbReference type="ARBA" id="ARBA00001946"/>
    </source>
</evidence>
<feature type="domain" description="tRNA nucleotidyltransferase/poly(A) polymerase RNA and SrmB- binding" evidence="11">
    <location>
        <begin position="183"/>
        <end position="241"/>
    </location>
</feature>
<dbReference type="GO" id="GO:0008033">
    <property type="term" value="P:tRNA processing"/>
    <property type="evidence" value="ECO:0007669"/>
    <property type="project" value="UniProtKB-KW"/>
</dbReference>
<dbReference type="EMBL" id="RBZM01000002">
    <property type="protein sequence ID" value="RKP57024.1"/>
    <property type="molecule type" value="Genomic_DNA"/>
</dbReference>
<keyword evidence="6" id="KW-0547">Nucleotide-binding</keyword>
<feature type="domain" description="CCA-adding enzyme C-terminal" evidence="12">
    <location>
        <begin position="291"/>
        <end position="436"/>
    </location>
</feature>
<evidence type="ECO:0000256" key="9">
    <source>
        <dbReference type="RuleBase" id="RU003953"/>
    </source>
</evidence>
<evidence type="ECO:0000256" key="2">
    <source>
        <dbReference type="ARBA" id="ARBA00022679"/>
    </source>
</evidence>
<evidence type="ECO:0000256" key="7">
    <source>
        <dbReference type="ARBA" id="ARBA00022842"/>
    </source>
</evidence>
<dbReference type="PANTHER" id="PTHR46173">
    <property type="entry name" value="CCA TRNA NUCLEOTIDYLTRANSFERASE 1, MITOCHONDRIAL"/>
    <property type="match status" value="1"/>
</dbReference>
<keyword evidence="5" id="KW-0479">Metal-binding</keyword>
<dbReference type="InterPro" id="IPR043519">
    <property type="entry name" value="NT_sf"/>
</dbReference>
<evidence type="ECO:0000313" key="13">
    <source>
        <dbReference type="EMBL" id="RKP57024.1"/>
    </source>
</evidence>
<dbReference type="Gene3D" id="1.10.3090.10">
    <property type="entry name" value="cca-adding enzyme, domain 2"/>
    <property type="match status" value="1"/>
</dbReference>
<gene>
    <name evidence="13" type="ORF">D7Z26_03285</name>
</gene>
<dbReference type="GO" id="GO:0000166">
    <property type="term" value="F:nucleotide binding"/>
    <property type="evidence" value="ECO:0007669"/>
    <property type="project" value="UniProtKB-KW"/>
</dbReference>
<dbReference type="Pfam" id="PF13735">
    <property type="entry name" value="tRNA_NucTran2_2"/>
    <property type="match status" value="1"/>
</dbReference>
<accession>A0A494Y2U8</accession>
<dbReference type="GO" id="GO:0000049">
    <property type="term" value="F:tRNA binding"/>
    <property type="evidence" value="ECO:0007669"/>
    <property type="project" value="TreeGrafter"/>
</dbReference>